<dbReference type="InterPro" id="IPR036526">
    <property type="entry name" value="C-N_Hydrolase_sf"/>
</dbReference>
<dbReference type="EMBL" id="CABVLU010000005">
    <property type="protein sequence ID" value="VVT58548.1"/>
    <property type="molecule type" value="Genomic_DNA"/>
</dbReference>
<dbReference type="Gene3D" id="3.60.110.10">
    <property type="entry name" value="Carbon-nitrogen hydrolase"/>
    <property type="match status" value="1"/>
</dbReference>
<organism evidence="4 5">
    <name type="scientific">Magnusiomyces paraingens</name>
    <dbReference type="NCBI Taxonomy" id="2606893"/>
    <lineage>
        <taxon>Eukaryota</taxon>
        <taxon>Fungi</taxon>
        <taxon>Dikarya</taxon>
        <taxon>Ascomycota</taxon>
        <taxon>Saccharomycotina</taxon>
        <taxon>Dipodascomycetes</taxon>
        <taxon>Dipodascales</taxon>
        <taxon>Dipodascaceae</taxon>
        <taxon>Magnusiomyces</taxon>
    </lineage>
</organism>
<dbReference type="Pfam" id="PF00795">
    <property type="entry name" value="CN_hydrolase"/>
    <property type="match status" value="1"/>
</dbReference>
<dbReference type="InterPro" id="IPR045254">
    <property type="entry name" value="Nit1/2_C-N_Hydrolase"/>
</dbReference>
<comment type="similarity">
    <text evidence="1">Belongs to the carbon-nitrogen hydrolase superfamily. NIT1/NIT2 family.</text>
</comment>
<dbReference type="CDD" id="cd07572">
    <property type="entry name" value="nit"/>
    <property type="match status" value="1"/>
</dbReference>
<feature type="domain" description="CN hydrolase" evidence="3">
    <location>
        <begin position="8"/>
        <end position="265"/>
    </location>
</feature>
<dbReference type="OrthoDB" id="10250282at2759"/>
<keyword evidence="2" id="KW-0378">Hydrolase</keyword>
<dbReference type="GO" id="GO:0005739">
    <property type="term" value="C:mitochondrion"/>
    <property type="evidence" value="ECO:0007669"/>
    <property type="project" value="TreeGrafter"/>
</dbReference>
<dbReference type="PANTHER" id="PTHR23088:SF30">
    <property type="entry name" value="OMEGA-AMIDASE NIT2"/>
    <property type="match status" value="1"/>
</dbReference>
<dbReference type="GO" id="GO:0006528">
    <property type="term" value="P:asparagine metabolic process"/>
    <property type="evidence" value="ECO:0007669"/>
    <property type="project" value="TreeGrafter"/>
</dbReference>
<accession>A0A5E8C985</accession>
<dbReference type="PANTHER" id="PTHR23088">
    <property type="entry name" value="NITRILASE-RELATED"/>
    <property type="match status" value="1"/>
</dbReference>
<dbReference type="FunFam" id="3.60.110.10:FF:000002">
    <property type="entry name" value="Nitrilase family member 2"/>
    <property type="match status" value="1"/>
</dbReference>
<evidence type="ECO:0000256" key="2">
    <source>
        <dbReference type="ARBA" id="ARBA00022801"/>
    </source>
</evidence>
<keyword evidence="5" id="KW-1185">Reference proteome</keyword>
<evidence type="ECO:0000313" key="5">
    <source>
        <dbReference type="Proteomes" id="UP000398389"/>
    </source>
</evidence>
<evidence type="ECO:0000259" key="3">
    <source>
        <dbReference type="PROSITE" id="PS50263"/>
    </source>
</evidence>
<name>A0A5E8C985_9ASCO</name>
<dbReference type="GO" id="GO:0006541">
    <property type="term" value="P:glutamine metabolic process"/>
    <property type="evidence" value="ECO:0007669"/>
    <property type="project" value="TreeGrafter"/>
</dbReference>
<evidence type="ECO:0000256" key="1">
    <source>
        <dbReference type="ARBA" id="ARBA00010613"/>
    </source>
</evidence>
<gene>
    <name evidence="4" type="ORF">SAPINGB_P006264</name>
</gene>
<dbReference type="GeneID" id="43585075"/>
<dbReference type="GO" id="GO:0006107">
    <property type="term" value="P:oxaloacetate metabolic process"/>
    <property type="evidence" value="ECO:0007669"/>
    <property type="project" value="TreeGrafter"/>
</dbReference>
<sequence>MASLSKALKIALIQFTVTADKAANLSTVKAKIAQAAANGAKLVVLPECFNSPYAVSAFPKYAESIPAGETTQYLSSIAKEQKVFLIGGSIPEVVSENGSPKYYNTNISFAPDGRLLATHRKVHLFDINVPGKIRFMESDILSPGDHATSFSLDPYGRVGLGICYDVRFPELAAVSTRANPATGTPRAFAMIYPGAFNTTTGPLHWSLLARARAVDNQTYVLMCSPSRDLSSSYHAYGHSLVVDPWGEIVAEAAEGDEIVYAELDPERLDSVASSIPVSTQRRYPVYDDVLKYAKVGNGL</sequence>
<proteinExistence type="inferred from homology"/>
<dbReference type="GO" id="GO:0050152">
    <property type="term" value="F:omega-amidase activity"/>
    <property type="evidence" value="ECO:0007669"/>
    <property type="project" value="TreeGrafter"/>
</dbReference>
<protein>
    <recommendedName>
        <fullName evidence="3">CN hydrolase domain-containing protein</fullName>
    </recommendedName>
</protein>
<dbReference type="SUPFAM" id="SSF56317">
    <property type="entry name" value="Carbon-nitrogen hydrolase"/>
    <property type="match status" value="1"/>
</dbReference>
<dbReference type="InterPro" id="IPR003010">
    <property type="entry name" value="C-N_Hydrolase"/>
</dbReference>
<reference evidence="4 5" key="1">
    <citation type="submission" date="2019-09" db="EMBL/GenBank/DDBJ databases">
        <authorList>
            <person name="Brejova B."/>
        </authorList>
    </citation>
    <scope>NUCLEOTIDE SEQUENCE [LARGE SCALE GENOMIC DNA]</scope>
</reference>
<evidence type="ECO:0000313" key="4">
    <source>
        <dbReference type="EMBL" id="VVT58548.1"/>
    </source>
</evidence>
<dbReference type="Proteomes" id="UP000398389">
    <property type="component" value="Unassembled WGS sequence"/>
</dbReference>
<dbReference type="AlphaFoldDB" id="A0A5E8C985"/>
<dbReference type="PROSITE" id="PS50263">
    <property type="entry name" value="CN_HYDROLASE"/>
    <property type="match status" value="1"/>
</dbReference>
<dbReference type="RefSeq" id="XP_031856866.1">
    <property type="nucleotide sequence ID" value="XM_032000975.1"/>
</dbReference>